<dbReference type="Proteomes" id="UP000053105">
    <property type="component" value="Unassembled WGS sequence"/>
</dbReference>
<keyword evidence="2" id="KW-1185">Reference proteome</keyword>
<organism evidence="1 2">
    <name type="scientific">Melipona quadrifasciata</name>
    <dbReference type="NCBI Taxonomy" id="166423"/>
    <lineage>
        <taxon>Eukaryota</taxon>
        <taxon>Metazoa</taxon>
        <taxon>Ecdysozoa</taxon>
        <taxon>Arthropoda</taxon>
        <taxon>Hexapoda</taxon>
        <taxon>Insecta</taxon>
        <taxon>Pterygota</taxon>
        <taxon>Neoptera</taxon>
        <taxon>Endopterygota</taxon>
        <taxon>Hymenoptera</taxon>
        <taxon>Apocrita</taxon>
        <taxon>Aculeata</taxon>
        <taxon>Apoidea</taxon>
        <taxon>Anthophila</taxon>
        <taxon>Apidae</taxon>
        <taxon>Melipona</taxon>
    </lineage>
</organism>
<dbReference type="EMBL" id="KQ435757">
    <property type="protein sequence ID" value="KOX75835.1"/>
    <property type="molecule type" value="Genomic_DNA"/>
</dbReference>
<feature type="non-terminal residue" evidence="1">
    <location>
        <position position="1"/>
    </location>
</feature>
<evidence type="ECO:0000313" key="2">
    <source>
        <dbReference type="Proteomes" id="UP000053105"/>
    </source>
</evidence>
<name>A0A0M9A2B1_9HYME</name>
<dbReference type="AlphaFoldDB" id="A0A0M9A2B1"/>
<gene>
    <name evidence="1" type="ORF">WN51_13319</name>
</gene>
<evidence type="ECO:0000313" key="1">
    <source>
        <dbReference type="EMBL" id="KOX75835.1"/>
    </source>
</evidence>
<dbReference type="OrthoDB" id="7616265at2759"/>
<sequence length="63" mass="7027">KYVGVTLNGRLNFEAHFSHLAPRGESVAALLGRLLSNIDGPEEKIRNLYTRMIRSTILYGSPI</sequence>
<accession>A0A0M9A2B1</accession>
<protein>
    <submittedName>
        <fullName evidence="1">Uncharacterized protein</fullName>
    </submittedName>
</protein>
<dbReference type="STRING" id="166423.A0A0M9A2B1"/>
<reference evidence="1 2" key="1">
    <citation type="submission" date="2015-07" db="EMBL/GenBank/DDBJ databases">
        <title>The genome of Melipona quadrifasciata.</title>
        <authorList>
            <person name="Pan H."/>
            <person name="Kapheim K."/>
        </authorList>
    </citation>
    <scope>NUCLEOTIDE SEQUENCE [LARGE SCALE GENOMIC DNA]</scope>
    <source>
        <strain evidence="1">0111107301</strain>
        <tissue evidence="1">Whole body</tissue>
    </source>
</reference>
<proteinExistence type="predicted"/>